<gene>
    <name evidence="1" type="ORF">NMG11_03145</name>
</gene>
<organism evidence="1 2">
    <name type="scientific">Pseudomonas carnis</name>
    <dbReference type="NCBI Taxonomy" id="2487355"/>
    <lineage>
        <taxon>Bacteria</taxon>
        <taxon>Pseudomonadati</taxon>
        <taxon>Pseudomonadota</taxon>
        <taxon>Gammaproteobacteria</taxon>
        <taxon>Pseudomonadales</taxon>
        <taxon>Pseudomonadaceae</taxon>
        <taxon>Pseudomonas</taxon>
    </lineage>
</organism>
<evidence type="ECO:0000313" key="2">
    <source>
        <dbReference type="Proteomes" id="UP001150614"/>
    </source>
</evidence>
<accession>A0ABT5RBK7</accession>
<name>A0ABT5RBK7_9PSED</name>
<proteinExistence type="predicted"/>
<dbReference type="EMBL" id="JANCLL010000002">
    <property type="protein sequence ID" value="MDD1942822.1"/>
    <property type="molecule type" value="Genomic_DNA"/>
</dbReference>
<keyword evidence="2" id="KW-1185">Reference proteome</keyword>
<evidence type="ECO:0000313" key="1">
    <source>
        <dbReference type="EMBL" id="MDD1942822.1"/>
    </source>
</evidence>
<dbReference type="Proteomes" id="UP001150614">
    <property type="component" value="Unassembled WGS sequence"/>
</dbReference>
<comment type="caution">
    <text evidence="1">The sequence shown here is derived from an EMBL/GenBank/DDBJ whole genome shotgun (WGS) entry which is preliminary data.</text>
</comment>
<reference evidence="1" key="1">
    <citation type="submission" date="2022-07" db="EMBL/GenBank/DDBJ databases">
        <title>Draft genome of Pseudomonas carnis strain LP isolated from cheese.</title>
        <authorList>
            <person name="Wolfe B.E."/>
        </authorList>
    </citation>
    <scope>NUCLEOTIDE SEQUENCE</scope>
    <source>
        <strain evidence="1">LP</strain>
    </source>
</reference>
<sequence>MTKHLTSKTESGAFVTQVETPVSDEVKARQNAMMMECRAAALYRATTNAPYPISF</sequence>
<protein>
    <submittedName>
        <fullName evidence="1">Uncharacterized protein</fullName>
    </submittedName>
</protein>
<dbReference type="RefSeq" id="WP_155718216.1">
    <property type="nucleotide sequence ID" value="NZ_BQHG01000017.1"/>
</dbReference>